<dbReference type="PANTHER" id="PTHR36574">
    <property type="entry name" value="RHAMNOGALACTURONATE LYASE-RELATED"/>
    <property type="match status" value="1"/>
</dbReference>
<comment type="subcellular location">
    <subcellularLocation>
        <location evidence="2">Secreted</location>
    </subcellularLocation>
</comment>
<dbReference type="GO" id="GO:0071555">
    <property type="term" value="P:cell wall organization"/>
    <property type="evidence" value="ECO:0007669"/>
    <property type="project" value="UniProtKB-KW"/>
</dbReference>
<dbReference type="InterPro" id="IPR008979">
    <property type="entry name" value="Galactose-bd-like_sf"/>
</dbReference>
<dbReference type="InterPro" id="IPR014718">
    <property type="entry name" value="GH-type_carb-bd"/>
</dbReference>
<reference evidence="15 16" key="1">
    <citation type="submission" date="2018-05" db="EMBL/GenBank/DDBJ databases">
        <title>Genome sequencing and assembly of the regulated plant pathogen Lachnellula willkommii and related sister species for the development of diagnostic species identification markers.</title>
        <authorList>
            <person name="Giroux E."/>
            <person name="Bilodeau G."/>
        </authorList>
    </citation>
    <scope>NUCLEOTIDE SEQUENCE [LARGE SCALE GENOMIC DNA]</scope>
    <source>
        <strain evidence="15 16">CBS 268.59</strain>
    </source>
</reference>
<keyword evidence="16" id="KW-1185">Reference proteome</keyword>
<evidence type="ECO:0000256" key="7">
    <source>
        <dbReference type="ARBA" id="ARBA00023157"/>
    </source>
</evidence>
<dbReference type="EC" id="4.2.2.23" evidence="4"/>
<dbReference type="GO" id="GO:0102210">
    <property type="term" value="F:rhamnogalacturonan endolyase activity"/>
    <property type="evidence" value="ECO:0007669"/>
    <property type="project" value="UniProtKB-EC"/>
</dbReference>
<evidence type="ECO:0000256" key="1">
    <source>
        <dbReference type="ARBA" id="ARBA00001324"/>
    </source>
</evidence>
<evidence type="ECO:0000259" key="14">
    <source>
        <dbReference type="Pfam" id="PF14686"/>
    </source>
</evidence>
<dbReference type="SUPFAM" id="SSF74650">
    <property type="entry name" value="Galactose mutarotase-like"/>
    <property type="match status" value="1"/>
</dbReference>
<feature type="domain" description="Rhamnogalacturonan lyase" evidence="14">
    <location>
        <begin position="220"/>
        <end position="295"/>
    </location>
</feature>
<dbReference type="CDD" id="cd10317">
    <property type="entry name" value="RGL4_C"/>
    <property type="match status" value="1"/>
</dbReference>
<evidence type="ECO:0000256" key="4">
    <source>
        <dbReference type="ARBA" id="ARBA00012437"/>
    </source>
</evidence>
<protein>
    <recommendedName>
        <fullName evidence="4">rhamnogalacturonan endolyase</fullName>
        <ecNumber evidence="4">4.2.2.23</ecNumber>
    </recommendedName>
</protein>
<feature type="non-terminal residue" evidence="15">
    <location>
        <position position="1"/>
    </location>
</feature>
<keyword evidence="5" id="KW-0964">Secreted</keyword>
<comment type="catalytic activity">
    <reaction evidence="1">
        <text>Endotype eliminative cleavage of L-alpha-rhamnopyranosyl-(1-&gt;4)-alpha-D-galactopyranosyluronic acid bonds of rhamnogalacturonan I domains in ramified hairy regions of pectin leaving L-rhamnopyranose at the reducing end and 4-deoxy-4,5-unsaturated D-galactopyranosyluronic acid at the non-reducing end.</text>
        <dbReference type="EC" id="4.2.2.23"/>
    </reaction>
</comment>
<evidence type="ECO:0000256" key="9">
    <source>
        <dbReference type="ARBA" id="ARBA00023277"/>
    </source>
</evidence>
<evidence type="ECO:0000256" key="10">
    <source>
        <dbReference type="ARBA" id="ARBA00023316"/>
    </source>
</evidence>
<feature type="domain" description="Rhamnogalacturonan lyase" evidence="13">
    <location>
        <begin position="308"/>
        <end position="474"/>
    </location>
</feature>
<comment type="caution">
    <text evidence="15">The sequence shown here is derived from an EMBL/GenBank/DDBJ whole genome shotgun (WGS) entry which is preliminary data.</text>
</comment>
<evidence type="ECO:0000313" key="16">
    <source>
        <dbReference type="Proteomes" id="UP000469558"/>
    </source>
</evidence>
<keyword evidence="8 15" id="KW-0456">Lyase</keyword>
<evidence type="ECO:0000256" key="6">
    <source>
        <dbReference type="ARBA" id="ARBA00022729"/>
    </source>
</evidence>
<evidence type="ECO:0000256" key="11">
    <source>
        <dbReference type="ARBA" id="ARBA00023326"/>
    </source>
</evidence>
<keyword evidence="11" id="KW-0624">Polysaccharide degradation</keyword>
<gene>
    <name evidence="15" type="primary">rglA</name>
    <name evidence="15" type="ORF">LSUE1_G008641</name>
</gene>
<keyword evidence="10" id="KW-0961">Cell wall biogenesis/degradation</keyword>
<evidence type="ECO:0000259" key="12">
    <source>
        <dbReference type="Pfam" id="PF09284"/>
    </source>
</evidence>
<evidence type="ECO:0000313" key="15">
    <source>
        <dbReference type="EMBL" id="TVY57635.1"/>
    </source>
</evidence>
<dbReference type="Pfam" id="PF09284">
    <property type="entry name" value="RhgB_N"/>
    <property type="match status" value="1"/>
</dbReference>
<dbReference type="PANTHER" id="PTHR36574:SF1">
    <property type="entry name" value="RHAMNOGALACTURONATE LYASE-RELATED"/>
    <property type="match status" value="1"/>
</dbReference>
<dbReference type="Gene3D" id="2.60.40.1120">
    <property type="entry name" value="Carboxypeptidase-like, regulatory domain"/>
    <property type="match status" value="1"/>
</dbReference>
<dbReference type="FunFam" id="2.60.120.260:FF:000102">
    <property type="entry name" value="Rhamnogalacturonate lyase A"/>
    <property type="match status" value="1"/>
</dbReference>
<name>A0A8T9BSF6_9HELO</name>
<dbReference type="AlphaFoldDB" id="A0A8T9BSF6"/>
<dbReference type="GO" id="GO:0030246">
    <property type="term" value="F:carbohydrate binding"/>
    <property type="evidence" value="ECO:0007669"/>
    <property type="project" value="InterPro"/>
</dbReference>
<dbReference type="Pfam" id="PF14683">
    <property type="entry name" value="CBM-like"/>
    <property type="match status" value="1"/>
</dbReference>
<feature type="non-terminal residue" evidence="15">
    <location>
        <position position="476"/>
    </location>
</feature>
<keyword evidence="7" id="KW-1015">Disulfide bond</keyword>
<dbReference type="GO" id="GO:0045490">
    <property type="term" value="P:pectin catabolic process"/>
    <property type="evidence" value="ECO:0007669"/>
    <property type="project" value="TreeGrafter"/>
</dbReference>
<proteinExistence type="inferred from homology"/>
<dbReference type="OrthoDB" id="114708at2759"/>
<dbReference type="Proteomes" id="UP000469558">
    <property type="component" value="Unassembled WGS sequence"/>
</dbReference>
<dbReference type="GO" id="GO:0005576">
    <property type="term" value="C:extracellular region"/>
    <property type="evidence" value="ECO:0007669"/>
    <property type="project" value="UniProtKB-SubCell"/>
</dbReference>
<organism evidence="15 16">
    <name type="scientific">Lachnellula suecica</name>
    <dbReference type="NCBI Taxonomy" id="602035"/>
    <lineage>
        <taxon>Eukaryota</taxon>
        <taxon>Fungi</taxon>
        <taxon>Dikarya</taxon>
        <taxon>Ascomycota</taxon>
        <taxon>Pezizomycotina</taxon>
        <taxon>Leotiomycetes</taxon>
        <taxon>Helotiales</taxon>
        <taxon>Lachnaceae</taxon>
        <taxon>Lachnellula</taxon>
    </lineage>
</organism>
<dbReference type="SUPFAM" id="SSF49785">
    <property type="entry name" value="Galactose-binding domain-like"/>
    <property type="match status" value="1"/>
</dbReference>
<keyword evidence="9" id="KW-0119">Carbohydrate metabolism</keyword>
<comment type="similarity">
    <text evidence="3">Belongs to the polysaccharide lyase 4 family.</text>
</comment>
<dbReference type="InterPro" id="IPR011013">
    <property type="entry name" value="Gal_mutarotase_sf_dom"/>
</dbReference>
<dbReference type="InterPro" id="IPR029413">
    <property type="entry name" value="RG-lyase_II"/>
</dbReference>
<evidence type="ECO:0000256" key="8">
    <source>
        <dbReference type="ARBA" id="ARBA00023239"/>
    </source>
</evidence>
<evidence type="ECO:0000256" key="3">
    <source>
        <dbReference type="ARBA" id="ARBA00010418"/>
    </source>
</evidence>
<evidence type="ECO:0000259" key="13">
    <source>
        <dbReference type="Pfam" id="PF14683"/>
    </source>
</evidence>
<dbReference type="InterPro" id="IPR029411">
    <property type="entry name" value="RG-lyase_III"/>
</dbReference>
<dbReference type="InterPro" id="IPR015364">
    <property type="entry name" value="RhgB_N"/>
</dbReference>
<dbReference type="EMBL" id="QGMK01002559">
    <property type="protein sequence ID" value="TVY57635.1"/>
    <property type="molecule type" value="Genomic_DNA"/>
</dbReference>
<dbReference type="SUPFAM" id="SSF49452">
    <property type="entry name" value="Starch-binding domain-like"/>
    <property type="match status" value="1"/>
</dbReference>
<evidence type="ECO:0000256" key="2">
    <source>
        <dbReference type="ARBA" id="ARBA00004613"/>
    </source>
</evidence>
<feature type="domain" description="Rhamnogalacturonase B N-terminal" evidence="12">
    <location>
        <begin position="1"/>
        <end position="213"/>
    </location>
</feature>
<dbReference type="Gene3D" id="2.70.98.10">
    <property type="match status" value="1"/>
</dbReference>
<accession>A0A8T9BSF6</accession>
<keyword evidence="6" id="KW-0732">Signal</keyword>
<dbReference type="InterPro" id="IPR013784">
    <property type="entry name" value="Carb-bd-like_fold"/>
</dbReference>
<sequence length="476" mass="50377">QYQSTYSHIGSGLGTATVSATTITYSGTQYVKITCATSTLTHYYVAKDGDSTMHMSTYVTAEPTIGELRWIGRLNQAVLPDDDVSQASDISGGTAIEGSDIFTVNGQTRGKFYSSQRFIDDQVHCLSGSTMKACMLLPGTAYETASGGPFMRDINTNPTGSCSGIYFYMNSNHVQTESYRTGLSGPYALVFSRSGTPSASTDLSFWAGMSISGYVAASDRGRVSGKAIGIAGAIYPIVVHWYNSAAQYWTYADSASSNFASPAMKPGTYTMILYQDELKVATHTGVVVTAGSTLTHDIQSTWTTPSTTLFQIGDWDGQPTGFRNADKQLRMHPSDSRMSSWGPLTYTFGSSALDGFPMAAFKGVNDPVTIKFTLTAAQASGASTLRIGTTLSFAGGRPGVVINGKAGTNPGAPTAIDSRGVTRGAYRGRGDIYDFAVAAGGLVSGSNTITISVVSGSSGEMYLSPNFIFDAIHLFR</sequence>
<dbReference type="Gene3D" id="2.60.120.260">
    <property type="entry name" value="Galactose-binding domain-like"/>
    <property type="match status" value="1"/>
</dbReference>
<evidence type="ECO:0000256" key="5">
    <source>
        <dbReference type="ARBA" id="ARBA00022525"/>
    </source>
</evidence>
<dbReference type="InterPro" id="IPR016590">
    <property type="entry name" value="Rhamnogalacturonase_B"/>
</dbReference>
<dbReference type="Pfam" id="PF14686">
    <property type="entry name" value="fn3_3"/>
    <property type="match status" value="1"/>
</dbReference>